<evidence type="ECO:0000256" key="9">
    <source>
        <dbReference type="ARBA" id="ARBA00023136"/>
    </source>
</evidence>
<feature type="transmembrane region" description="Helical" evidence="12">
    <location>
        <begin position="72"/>
        <end position="91"/>
    </location>
</feature>
<dbReference type="GO" id="GO:0051301">
    <property type="term" value="P:cell division"/>
    <property type="evidence" value="ECO:0007669"/>
    <property type="project" value="UniProtKB-KW"/>
</dbReference>
<feature type="transmembrane region" description="Helical" evidence="12">
    <location>
        <begin position="174"/>
        <end position="194"/>
    </location>
</feature>
<feature type="transmembrane region" description="Helical" evidence="12">
    <location>
        <begin position="18"/>
        <end position="41"/>
    </location>
</feature>
<feature type="transmembrane region" description="Helical" evidence="12">
    <location>
        <begin position="339"/>
        <end position="357"/>
    </location>
</feature>
<dbReference type="PROSITE" id="PS01348">
    <property type="entry name" value="MRAY_2"/>
    <property type="match status" value="1"/>
</dbReference>
<evidence type="ECO:0000313" key="15">
    <source>
        <dbReference type="EMBL" id="KKO18937.1"/>
    </source>
</evidence>
<proteinExistence type="inferred from homology"/>
<sequence length="358" mass="39694">MLYHLFSSVSSLEIFKYISSRSCLAAFTAFCISIFFGQWFIKRLRALKVGEDTSKTDSEELKRMHSDKKNTPTMGGIIVIAAIVVSTLLWCNLYNEYILLLLFTLIWFGVLGFIDDYIKLTQSKAAGLTDISKLLFQSALGLILGLILYFHMKKFTWGTHLVIPLMKDFQPDLGPFYVIVVAFFIVGMSNAVNLTDGLDGLAIGCGIIAGIAFAIIAYLSGRVDFSDYLRIPYIPGSGELSVFCAALVGGGLGFLWYNCFPAQVFMGDTGSLTLGGVLGLVAIIVKQEVLMIIIGGIFIAEAVSVLMQVSFYKMTKKRIFRCAPLHHHFQFKGWHESKVTIRFWVITALLAVGSFMLL</sequence>
<comment type="subcellular location">
    <subcellularLocation>
        <location evidence="12">Cell membrane</location>
        <topology evidence="12">Multi-pass membrane protein</topology>
    </subcellularLocation>
    <subcellularLocation>
        <location evidence="1">Membrane</location>
        <topology evidence="1">Multi-pass membrane protein</topology>
    </subcellularLocation>
</comment>
<evidence type="ECO:0000256" key="8">
    <source>
        <dbReference type="ARBA" id="ARBA00022989"/>
    </source>
</evidence>
<feature type="transmembrane region" description="Helical" evidence="12">
    <location>
        <begin position="97"/>
        <end position="114"/>
    </location>
</feature>
<evidence type="ECO:0000256" key="14">
    <source>
        <dbReference type="PIRSR" id="PIRSR600715-1"/>
    </source>
</evidence>
<dbReference type="InterPro" id="IPR000715">
    <property type="entry name" value="Glycosyl_transferase_4"/>
</dbReference>
<evidence type="ECO:0000256" key="12">
    <source>
        <dbReference type="HAMAP-Rule" id="MF_00038"/>
    </source>
</evidence>
<keyword evidence="10 12" id="KW-0131">Cell cycle</keyword>
<evidence type="ECO:0000256" key="13">
    <source>
        <dbReference type="NCBIfam" id="TIGR00445"/>
    </source>
</evidence>
<keyword evidence="8 12" id="KW-1133">Transmembrane helix</keyword>
<feature type="transmembrane region" description="Helical" evidence="12">
    <location>
        <begin position="290"/>
        <end position="311"/>
    </location>
</feature>
<keyword evidence="3 12" id="KW-0132">Cell division</keyword>
<dbReference type="GO" id="GO:0051992">
    <property type="term" value="F:UDP-N-acetylmuramoyl-L-alanyl-D-glutamyl-meso-2,6-diaminopimelyl-D-alanyl-D-alanine:undecaprenyl-phosphate transferase activity"/>
    <property type="evidence" value="ECO:0007669"/>
    <property type="project" value="RHEA"/>
</dbReference>
<dbReference type="Pfam" id="PF00953">
    <property type="entry name" value="Glycos_transf_4"/>
    <property type="match status" value="1"/>
</dbReference>
<evidence type="ECO:0000256" key="3">
    <source>
        <dbReference type="ARBA" id="ARBA00022618"/>
    </source>
</evidence>
<dbReference type="Proteomes" id="UP000034954">
    <property type="component" value="Unassembled WGS sequence"/>
</dbReference>
<dbReference type="PROSITE" id="PS01347">
    <property type="entry name" value="MRAY_1"/>
    <property type="match status" value="1"/>
</dbReference>
<evidence type="ECO:0000256" key="7">
    <source>
        <dbReference type="ARBA" id="ARBA00022984"/>
    </source>
</evidence>
<feature type="transmembrane region" description="Helical" evidence="12">
    <location>
        <begin position="201"/>
        <end position="220"/>
    </location>
</feature>
<dbReference type="NCBIfam" id="TIGR00445">
    <property type="entry name" value="mraY"/>
    <property type="match status" value="1"/>
</dbReference>
<comment type="function">
    <text evidence="12">Catalyzes the initial step of the lipid cycle reactions in the biosynthesis of the cell wall peptidoglycan: transfers peptidoglycan precursor phospho-MurNAc-pentapeptide from UDP-MurNAc-pentapeptide onto the lipid carrier undecaprenyl phosphate, yielding undecaprenyl-pyrophosphoryl-MurNAc-pentapeptide, known as lipid I.</text>
</comment>
<dbReference type="EC" id="2.7.8.13" evidence="12 13"/>
<keyword evidence="12" id="KW-1003">Cell membrane</keyword>
<accession>A0A0M2USW2</accession>
<feature type="binding site" evidence="14">
    <location>
        <position position="193"/>
    </location>
    <ligand>
        <name>Mg(2+)</name>
        <dbReference type="ChEBI" id="CHEBI:18420"/>
    </ligand>
</feature>
<evidence type="ECO:0000256" key="5">
    <source>
        <dbReference type="ARBA" id="ARBA00022692"/>
    </source>
</evidence>
<dbReference type="InterPro" id="IPR003524">
    <property type="entry name" value="PNAcMuramoyl-5peptid_Trfase"/>
</dbReference>
<keyword evidence="12 14" id="KW-0460">Magnesium</keyword>
<comment type="similarity">
    <text evidence="2 12">Belongs to the glycosyltransferase 4 family. MraY subfamily.</text>
</comment>
<evidence type="ECO:0000256" key="10">
    <source>
        <dbReference type="ARBA" id="ARBA00023306"/>
    </source>
</evidence>
<dbReference type="EMBL" id="LAQJ01000226">
    <property type="protein sequence ID" value="KKO18937.1"/>
    <property type="molecule type" value="Genomic_DNA"/>
</dbReference>
<feature type="binding site" evidence="14">
    <location>
        <position position="268"/>
    </location>
    <ligand>
        <name>Mg(2+)</name>
        <dbReference type="ChEBI" id="CHEBI:18420"/>
    </ligand>
</feature>
<protein>
    <recommendedName>
        <fullName evidence="12 13">Phospho-N-acetylmuramoyl-pentapeptide-transferase</fullName>
        <ecNumber evidence="12 13">2.7.8.13</ecNumber>
    </recommendedName>
    <alternativeName>
        <fullName evidence="12">UDP-MurNAc-pentapeptide phosphotransferase</fullName>
    </alternativeName>
</protein>
<name>A0A0M2USW2_9BACT</name>
<keyword evidence="6 12" id="KW-0133">Cell shape</keyword>
<keyword evidence="11 12" id="KW-0961">Cell wall biogenesis/degradation</keyword>
<comment type="cofactor">
    <cofactor evidence="12 14">
        <name>Mg(2+)</name>
        <dbReference type="ChEBI" id="CHEBI:18420"/>
    </cofactor>
</comment>
<evidence type="ECO:0000256" key="6">
    <source>
        <dbReference type="ARBA" id="ARBA00022960"/>
    </source>
</evidence>
<dbReference type="PANTHER" id="PTHR22926:SF5">
    <property type="entry name" value="PHOSPHO-N-ACETYLMURAMOYL-PENTAPEPTIDE-TRANSFERASE HOMOLOG"/>
    <property type="match status" value="1"/>
</dbReference>
<keyword evidence="16" id="KW-1185">Reference proteome</keyword>
<dbReference type="PATRIC" id="fig|380242.3.peg.2895"/>
<dbReference type="InterPro" id="IPR018480">
    <property type="entry name" value="PNAcMuramoyl-5peptid_Trfase_CS"/>
</dbReference>
<dbReference type="GO" id="GO:0008360">
    <property type="term" value="P:regulation of cell shape"/>
    <property type="evidence" value="ECO:0007669"/>
    <property type="project" value="UniProtKB-KW"/>
</dbReference>
<dbReference type="GO" id="GO:0008963">
    <property type="term" value="F:phospho-N-acetylmuramoyl-pentapeptide-transferase activity"/>
    <property type="evidence" value="ECO:0007669"/>
    <property type="project" value="UniProtKB-UniRule"/>
</dbReference>
<keyword evidence="7 12" id="KW-0573">Peptidoglycan synthesis</keyword>
<evidence type="ECO:0000256" key="4">
    <source>
        <dbReference type="ARBA" id="ARBA00022679"/>
    </source>
</evidence>
<evidence type="ECO:0000256" key="11">
    <source>
        <dbReference type="ARBA" id="ARBA00023316"/>
    </source>
</evidence>
<dbReference type="UniPathway" id="UPA00219"/>
<dbReference type="GO" id="GO:0046872">
    <property type="term" value="F:metal ion binding"/>
    <property type="evidence" value="ECO:0007669"/>
    <property type="project" value="UniProtKB-KW"/>
</dbReference>
<comment type="pathway">
    <text evidence="12">Cell wall biogenesis; peptidoglycan biosynthesis.</text>
</comment>
<dbReference type="GO" id="GO:0005886">
    <property type="term" value="C:plasma membrane"/>
    <property type="evidence" value="ECO:0007669"/>
    <property type="project" value="UniProtKB-SubCell"/>
</dbReference>
<dbReference type="CDD" id="cd06852">
    <property type="entry name" value="GT_MraY"/>
    <property type="match status" value="1"/>
</dbReference>
<keyword evidence="9 12" id="KW-0472">Membrane</keyword>
<dbReference type="PANTHER" id="PTHR22926">
    <property type="entry name" value="PHOSPHO-N-ACETYLMURAMOYL-PENTAPEPTIDE-TRANSFERASE"/>
    <property type="match status" value="1"/>
</dbReference>
<evidence type="ECO:0000256" key="1">
    <source>
        <dbReference type="ARBA" id="ARBA00004141"/>
    </source>
</evidence>
<evidence type="ECO:0000256" key="2">
    <source>
        <dbReference type="ARBA" id="ARBA00005583"/>
    </source>
</evidence>
<comment type="catalytic activity">
    <reaction evidence="12">
        <text>UDP-N-acetyl-alpha-D-muramoyl-L-alanyl-gamma-D-glutamyl-meso-2,6-diaminopimeloyl-D-alanyl-D-alanine + di-trans,octa-cis-undecaprenyl phosphate = di-trans,octa-cis-undecaprenyl diphospho-N-acetyl-alpha-D-muramoyl-L-alanyl-D-glutamyl-meso-2,6-diaminopimeloyl-D-alanyl-D-alanine + UMP</text>
        <dbReference type="Rhea" id="RHEA:28386"/>
        <dbReference type="ChEBI" id="CHEBI:57865"/>
        <dbReference type="ChEBI" id="CHEBI:60392"/>
        <dbReference type="ChEBI" id="CHEBI:61386"/>
        <dbReference type="ChEBI" id="CHEBI:61387"/>
        <dbReference type="EC" id="2.7.8.13"/>
    </reaction>
</comment>
<feature type="transmembrane region" description="Helical" evidence="12">
    <location>
        <begin position="264"/>
        <end position="284"/>
    </location>
</feature>
<keyword evidence="5 12" id="KW-0812">Transmembrane</keyword>
<organism evidence="15 16">
    <name type="scientific">Candidatus Brocadia fulgida</name>
    <dbReference type="NCBI Taxonomy" id="380242"/>
    <lineage>
        <taxon>Bacteria</taxon>
        <taxon>Pseudomonadati</taxon>
        <taxon>Planctomycetota</taxon>
        <taxon>Candidatus Brocadiia</taxon>
        <taxon>Candidatus Brocadiales</taxon>
        <taxon>Candidatus Brocadiaceae</taxon>
        <taxon>Candidatus Brocadia</taxon>
    </lineage>
</organism>
<evidence type="ECO:0000313" key="16">
    <source>
        <dbReference type="Proteomes" id="UP000034954"/>
    </source>
</evidence>
<keyword evidence="12 14" id="KW-0479">Metal-binding</keyword>
<feature type="transmembrane region" description="Helical" evidence="12">
    <location>
        <begin position="134"/>
        <end position="152"/>
    </location>
</feature>
<feature type="transmembrane region" description="Helical" evidence="12">
    <location>
        <begin position="240"/>
        <end position="257"/>
    </location>
</feature>
<dbReference type="GO" id="GO:0071555">
    <property type="term" value="P:cell wall organization"/>
    <property type="evidence" value="ECO:0007669"/>
    <property type="project" value="UniProtKB-KW"/>
</dbReference>
<dbReference type="GO" id="GO:0009252">
    <property type="term" value="P:peptidoglycan biosynthetic process"/>
    <property type="evidence" value="ECO:0007669"/>
    <property type="project" value="UniProtKB-UniRule"/>
</dbReference>
<keyword evidence="4 12" id="KW-0808">Transferase</keyword>
<comment type="caution">
    <text evidence="15">The sequence shown here is derived from an EMBL/GenBank/DDBJ whole genome shotgun (WGS) entry which is preliminary data.</text>
</comment>
<dbReference type="AlphaFoldDB" id="A0A0M2USW2"/>
<gene>
    <name evidence="12 15" type="primary">mraY</name>
    <name evidence="15" type="ORF">BROFUL_02330</name>
</gene>
<dbReference type="HAMAP" id="MF_00038">
    <property type="entry name" value="MraY"/>
    <property type="match status" value="1"/>
</dbReference>
<reference evidence="15 16" key="1">
    <citation type="journal article" date="2013" name="BMC Microbiol.">
        <title>Identification of the type II cytochrome c maturation pathway in anammox bacteria by comparative genomics.</title>
        <authorList>
            <person name="Ferousi C."/>
            <person name="Speth D.R."/>
            <person name="Reimann J."/>
            <person name="Op den Camp H.J."/>
            <person name="Allen J.W."/>
            <person name="Keltjens J.T."/>
            <person name="Jetten M.S."/>
        </authorList>
    </citation>
    <scope>NUCLEOTIDE SEQUENCE [LARGE SCALE GENOMIC DNA]</scope>
    <source>
        <strain evidence="15">RU1</strain>
    </source>
</reference>